<feature type="transmembrane region" description="Helical" evidence="1">
    <location>
        <begin position="28"/>
        <end position="48"/>
    </location>
</feature>
<evidence type="ECO:0000313" key="2">
    <source>
        <dbReference type="EMBL" id="QDZ77443.1"/>
    </source>
</evidence>
<name>A0A9X7M3N9_BACCE</name>
<dbReference type="EMBL" id="CP031778">
    <property type="protein sequence ID" value="QDZ77443.1"/>
    <property type="molecule type" value="Genomic_DNA"/>
</dbReference>
<organism evidence="2 3">
    <name type="scientific">Bacillus cereus</name>
    <dbReference type="NCBI Taxonomy" id="1396"/>
    <lineage>
        <taxon>Bacteria</taxon>
        <taxon>Bacillati</taxon>
        <taxon>Bacillota</taxon>
        <taxon>Bacilli</taxon>
        <taxon>Bacillales</taxon>
        <taxon>Bacillaceae</taxon>
        <taxon>Bacillus</taxon>
        <taxon>Bacillus cereus group</taxon>
    </lineage>
</organism>
<evidence type="ECO:0000313" key="3">
    <source>
        <dbReference type="Proteomes" id="UP000321735"/>
    </source>
</evidence>
<accession>A0A9X7M3N9</accession>
<protein>
    <submittedName>
        <fullName evidence="2">Uncharacterized protein</fullName>
    </submittedName>
</protein>
<dbReference type="RefSeq" id="WP_208743169.1">
    <property type="nucleotide sequence ID" value="NZ_CP031778.1"/>
</dbReference>
<keyword evidence="1" id="KW-1133">Transmembrane helix</keyword>
<proteinExistence type="predicted"/>
<dbReference type="Proteomes" id="UP000321735">
    <property type="component" value="Chromosome"/>
</dbReference>
<keyword evidence="1" id="KW-0812">Transmembrane</keyword>
<gene>
    <name evidence="2" type="ORF">D0437_32835</name>
</gene>
<reference evidence="2 3" key="1">
    <citation type="journal article" date="2019" name="Ecotoxicol. Environ. Saf.">
        <title>Microbial characterization of heavy metal resistant bacterial strains isolated from an electroplating wastewater treatment plant.</title>
        <authorList>
            <person name="Cai X."/>
            <person name="Zheng X."/>
            <person name="Zhang D."/>
            <person name="Iqbal W."/>
            <person name="Liu C."/>
            <person name="Yang B."/>
            <person name="Zhao X."/>
            <person name="Lu X."/>
            <person name="Mao Y."/>
        </authorList>
    </citation>
    <scope>NUCLEOTIDE SEQUENCE [LARGE SCALE GENOMIC DNA]</scope>
    <source>
        <strain evidence="2 3">Co1-1</strain>
    </source>
</reference>
<keyword evidence="1" id="KW-0472">Membrane</keyword>
<evidence type="ECO:0000256" key="1">
    <source>
        <dbReference type="SAM" id="Phobius"/>
    </source>
</evidence>
<dbReference type="AlphaFoldDB" id="A0A9X7M3N9"/>
<sequence length="61" mass="6476">MSSNVGINPLIPTTGFGPVMGFALLEGYPILAVLCGVCFAIILASMIYQHARKKAHLTEKA</sequence>